<dbReference type="EMBL" id="GG677161">
    <property type="protein sequence ID" value="EER10882.1"/>
    <property type="molecule type" value="Genomic_DNA"/>
</dbReference>
<reference evidence="4 5" key="1">
    <citation type="submission" date="2008-07" db="EMBL/GenBank/DDBJ databases">
        <authorList>
            <person name="El-Sayed N."/>
            <person name="Caler E."/>
            <person name="Inman J."/>
            <person name="Amedeo P."/>
            <person name="Hass B."/>
            <person name="Wortman J."/>
        </authorList>
    </citation>
    <scope>NUCLEOTIDE SEQUENCE [LARGE SCALE GENOMIC DNA]</scope>
    <source>
        <strain evidence="5">ATCC 50983 / TXsc</strain>
    </source>
</reference>
<evidence type="ECO:0000313" key="5">
    <source>
        <dbReference type="Proteomes" id="UP000007800"/>
    </source>
</evidence>
<keyword evidence="2" id="KW-1015">Disulfide bond</keyword>
<protein>
    <submittedName>
        <fullName evidence="4">Endochitinase A2, putative</fullName>
    </submittedName>
</protein>
<dbReference type="SUPFAM" id="SSF53955">
    <property type="entry name" value="Lysozyme-like"/>
    <property type="match status" value="1"/>
</dbReference>
<dbReference type="PANTHER" id="PTHR22595:SF79">
    <property type="entry name" value="CHITINASE 12"/>
    <property type="match status" value="1"/>
</dbReference>
<dbReference type="OrthoDB" id="5985073at2759"/>
<keyword evidence="5" id="KW-1185">Reference proteome</keyword>
<name>C5KXB2_PERM5</name>
<dbReference type="GeneID" id="9055746"/>
<dbReference type="AlphaFoldDB" id="C5KXB2"/>
<dbReference type="InterPro" id="IPR023346">
    <property type="entry name" value="Lysozyme-like_dom_sf"/>
</dbReference>
<proteinExistence type="predicted"/>
<dbReference type="CDD" id="cd00325">
    <property type="entry name" value="chitinase_GH19"/>
    <property type="match status" value="1"/>
</dbReference>
<dbReference type="GO" id="GO:0016998">
    <property type="term" value="P:cell wall macromolecule catabolic process"/>
    <property type="evidence" value="ECO:0007669"/>
    <property type="project" value="InterPro"/>
</dbReference>
<dbReference type="Gene3D" id="1.10.530.10">
    <property type="match status" value="1"/>
</dbReference>
<feature type="domain" description="Glycoside hydrolase family 19 catalytic" evidence="3">
    <location>
        <begin position="137"/>
        <end position="239"/>
    </location>
</feature>
<accession>C5KXB2</accession>
<dbReference type="Proteomes" id="UP000007800">
    <property type="component" value="Unassembled WGS sequence"/>
</dbReference>
<dbReference type="PANTHER" id="PTHR22595">
    <property type="entry name" value="CHITINASE-RELATED"/>
    <property type="match status" value="1"/>
</dbReference>
<evidence type="ECO:0000259" key="3">
    <source>
        <dbReference type="Pfam" id="PF00182"/>
    </source>
</evidence>
<gene>
    <name evidence="4" type="ORF">Pmar_PMAR022403</name>
</gene>
<evidence type="ECO:0000256" key="2">
    <source>
        <dbReference type="ARBA" id="ARBA00023157"/>
    </source>
</evidence>
<dbReference type="InParanoid" id="C5KXB2"/>
<dbReference type="Pfam" id="PF00182">
    <property type="entry name" value="Glyco_hydro_19"/>
    <property type="match status" value="1"/>
</dbReference>
<dbReference type="GO" id="GO:0006952">
    <property type="term" value="P:defense response"/>
    <property type="evidence" value="ECO:0007669"/>
    <property type="project" value="UniProtKB-KW"/>
</dbReference>
<sequence length="245" mass="26727">MFITSAVQSLAYLAIVPDHGVFGVDPPNIQRNLFPHRNGQAGPKPYTYSGLLAAVAKFDKFCNEAHGNLDLDTACKKELSINFAHFTQETGENSGWGPAPRWRQGLYFTHEIGCTAVACPKVKAIMAEYVFGDKYKLLKDADSLLTAEDGMLAFASAIWFLMTPQPPKPAIYDIVVGKLQPTARDKAGGRYPGFGETTLIINGALECSNPNDARAVSRIDFYKNFTSFFNVATGDHLSCGGMKAF</sequence>
<dbReference type="InterPro" id="IPR000726">
    <property type="entry name" value="Glyco_hydro_19_cat"/>
</dbReference>
<organism evidence="5">
    <name type="scientific">Perkinsus marinus (strain ATCC 50983 / TXsc)</name>
    <dbReference type="NCBI Taxonomy" id="423536"/>
    <lineage>
        <taxon>Eukaryota</taxon>
        <taxon>Sar</taxon>
        <taxon>Alveolata</taxon>
        <taxon>Perkinsozoa</taxon>
        <taxon>Perkinsea</taxon>
        <taxon>Perkinsida</taxon>
        <taxon>Perkinsidae</taxon>
        <taxon>Perkinsus</taxon>
    </lineage>
</organism>
<evidence type="ECO:0000313" key="4">
    <source>
        <dbReference type="EMBL" id="EER10882.1"/>
    </source>
</evidence>
<dbReference type="RefSeq" id="XP_002779087.1">
    <property type="nucleotide sequence ID" value="XM_002779041.1"/>
</dbReference>
<keyword evidence="1" id="KW-0611">Plant defense</keyword>
<dbReference type="GO" id="GO:0004568">
    <property type="term" value="F:chitinase activity"/>
    <property type="evidence" value="ECO:0007669"/>
    <property type="project" value="InterPro"/>
</dbReference>
<dbReference type="GO" id="GO:0006032">
    <property type="term" value="P:chitin catabolic process"/>
    <property type="evidence" value="ECO:0007669"/>
    <property type="project" value="InterPro"/>
</dbReference>
<evidence type="ECO:0000256" key="1">
    <source>
        <dbReference type="ARBA" id="ARBA00022821"/>
    </source>
</evidence>